<dbReference type="AlphaFoldDB" id="A0AB37WHW5"/>
<sequence length="1205" mass="134962">MAHSAGAVRSDLGGSYTYDILPREKSLRIAELLLGLFDDVVSIQLHTVEWESLLEYEAISYAWGDPTLKAPVFCNGHIIEVTQNLHTALSHFRHKDRSRFLWADALCINQRDIPERGLQVKQMKRIYENAQKVQIWLGADTEDHDAATAVNAIRIVSDFLCDELGISIEEHRVGEDTYQEYLLKRRADVPLPNDIDLVTDTMWKSLVWFYSHPYFTRVWVIQEISANLHREVNVGHAKDTIYGLRGLMKLSKDGHMLDPDYSKSTLEVYRDSVEAALVNFEKADVLLYITGEEEPSWIPRWNIPMLFRNPFRFGKPMPWKPAGDTKSAWSIDKGTDMLSLSGFSLDVITHAESYNQFNFANTIIDSVEGKTKLKSLWTRNLHTFAASFNGTLPLTRSFLTAAAVSLSFGLSHKINPFEQLELLHNFIAYLAIVLADDRAILTTFIPGDLLEESNSADGRAFGKPVWDLQYPESSIFITRSRLVGCAIATTQPGDEVFVALGIPLRFSEQSGQGFHARAWNYEALPRCQDETSSSGGSSDTGSLTPISNEGINPYGVFSIDPGPDTPPSLQSDDPPSWARRRFAIRLARRKAQLESTREAEEDPGDPSAPKKTQEPDDPSASRKTQEEERKGHQRFARMFEDIEDSSDDSSDNDSLHSIEGVGDDALDTFWDVDYKFHDSTIPLQAVDSENVEEAGDDDKSDDILAELWLYTPHYMSSETISLYNWREIQSKLPFAWQWDVEYHVTNAKRGGQHGSWTCTPLEPDKQNPYPLTIAGGPVVLPVEYRWPPESGITPPPDPRATTPIDCRATLPLELVKDLFLTFQDSIGFYVLINGLLQVIVPGDYDTSWASSHLPHRYGGLKVCYIEQDVEPTMLPSATDTSRATTSGSPVGSHDISGIFRPASLSTQSVTRYPSLKLNDFIEARPLSNHRRERFSGRVGLRVAQADLEPLVVMSTHVITEAILAKSHRDTIFSRGLDNRFKKLEDDWNEHVEIWAGDKKIGTIQKTFDREVKLYPVGFKHDITLIKPSSPTMVEDIASPVANLGWLHQKSWDSLRQQTSTVKILADTESTQSGKSIKCSRPSDVLVVGEGIFLNQKAAAGSSKSLKDHDASTWNDLVSRALLYRVYPDFDPPNGHSGTALYADGVREDGTEGPGIVGFQSFVQRCGKVQSFDMEGPALERRLQLGVVAFYGAFEVPSELKQYDIV</sequence>
<dbReference type="InterPro" id="IPR052895">
    <property type="entry name" value="HetReg/Transcr_Mod"/>
</dbReference>
<evidence type="ECO:0000313" key="4">
    <source>
        <dbReference type="Proteomes" id="UP000292340"/>
    </source>
</evidence>
<feature type="region of interest" description="Disordered" evidence="1">
    <location>
        <begin position="527"/>
        <end position="576"/>
    </location>
</feature>
<evidence type="ECO:0000313" key="3">
    <source>
        <dbReference type="EMBL" id="RYN27172.1"/>
    </source>
</evidence>
<dbReference type="EMBL" id="PDXB01000015">
    <property type="protein sequence ID" value="RYN27172.1"/>
    <property type="molecule type" value="Genomic_DNA"/>
</dbReference>
<feature type="compositionally biased region" description="Low complexity" evidence="1">
    <location>
        <begin position="531"/>
        <end position="544"/>
    </location>
</feature>
<reference evidence="3" key="2">
    <citation type="journal article" date="2019" name="bioRxiv">
        <title>Genomics, evolutionary history and diagnostics of the Alternaria alternata species group including apple and Asian pear pathotypes.</title>
        <authorList>
            <person name="Armitage A.D."/>
            <person name="Cockerton H.M."/>
            <person name="Sreenivasaprasad S."/>
            <person name="Woodhall J.W."/>
            <person name="Lane C.R."/>
            <person name="Harrison R.J."/>
            <person name="Clarkson J.P."/>
        </authorList>
    </citation>
    <scope>NUCLEOTIDE SEQUENCE</scope>
    <source>
        <strain evidence="3">FERA 1164</strain>
    </source>
</reference>
<accession>A0AB37WHW5</accession>
<dbReference type="PANTHER" id="PTHR24148">
    <property type="entry name" value="ANKYRIN REPEAT DOMAIN-CONTAINING PROTEIN 39 HOMOLOG-RELATED"/>
    <property type="match status" value="1"/>
</dbReference>
<proteinExistence type="predicted"/>
<dbReference type="PANTHER" id="PTHR24148:SF64">
    <property type="entry name" value="HETEROKARYON INCOMPATIBILITY DOMAIN-CONTAINING PROTEIN"/>
    <property type="match status" value="1"/>
</dbReference>
<comment type="caution">
    <text evidence="3">The sequence shown here is derived from an EMBL/GenBank/DDBJ whole genome shotgun (WGS) entry which is preliminary data.</text>
</comment>
<gene>
    <name evidence="3" type="ORF">AA0115_g6580</name>
</gene>
<feature type="region of interest" description="Disordered" evidence="1">
    <location>
        <begin position="590"/>
        <end position="632"/>
    </location>
</feature>
<evidence type="ECO:0000256" key="1">
    <source>
        <dbReference type="SAM" id="MobiDB-lite"/>
    </source>
</evidence>
<feature type="compositionally biased region" description="Basic and acidic residues" evidence="1">
    <location>
        <begin position="611"/>
        <end position="630"/>
    </location>
</feature>
<dbReference type="Pfam" id="PF06985">
    <property type="entry name" value="HET"/>
    <property type="match status" value="1"/>
</dbReference>
<dbReference type="InterPro" id="IPR010730">
    <property type="entry name" value="HET"/>
</dbReference>
<organism evidence="3 4">
    <name type="scientific">Alternaria tenuissima</name>
    <dbReference type="NCBI Taxonomy" id="119927"/>
    <lineage>
        <taxon>Eukaryota</taxon>
        <taxon>Fungi</taxon>
        <taxon>Dikarya</taxon>
        <taxon>Ascomycota</taxon>
        <taxon>Pezizomycotina</taxon>
        <taxon>Dothideomycetes</taxon>
        <taxon>Pleosporomycetidae</taxon>
        <taxon>Pleosporales</taxon>
        <taxon>Pleosporineae</taxon>
        <taxon>Pleosporaceae</taxon>
        <taxon>Alternaria</taxon>
        <taxon>Alternaria sect. Alternaria</taxon>
        <taxon>Alternaria alternata complex</taxon>
    </lineage>
</organism>
<evidence type="ECO:0000259" key="2">
    <source>
        <dbReference type="Pfam" id="PF06985"/>
    </source>
</evidence>
<protein>
    <recommendedName>
        <fullName evidence="2">Heterokaryon incompatibility domain-containing protein</fullName>
    </recommendedName>
</protein>
<feature type="domain" description="Heterokaryon incompatibility" evidence="2">
    <location>
        <begin position="56"/>
        <end position="223"/>
    </location>
</feature>
<dbReference type="Proteomes" id="UP000292340">
    <property type="component" value="Unassembled WGS sequence"/>
</dbReference>
<name>A0AB37WHW5_9PLEO</name>
<reference evidence="3" key="1">
    <citation type="submission" date="2017-10" db="EMBL/GenBank/DDBJ databases">
        <authorList>
            <person name="Armitage A.D."/>
            <person name="Barbara D.J."/>
            <person name="Woodhall J.W."/>
            <person name="Sreenivasaprasad S."/>
            <person name="Lane C.R."/>
            <person name="Clarkson J.P."/>
            <person name="Harrison R.J."/>
        </authorList>
    </citation>
    <scope>NUCLEOTIDE SEQUENCE</scope>
    <source>
        <strain evidence="3">FERA 1164</strain>
    </source>
</reference>